<keyword evidence="2" id="KW-1185">Reference proteome</keyword>
<dbReference type="SUPFAM" id="SSF52266">
    <property type="entry name" value="SGNH hydrolase"/>
    <property type="match status" value="1"/>
</dbReference>
<feature type="non-terminal residue" evidence="1">
    <location>
        <position position="82"/>
    </location>
</feature>
<sequence length="82" mass="9101">MKDYLNPLIRRKPDEIILHIGTNNLKDAAMEPQSLAEGISSLALQINTNSPTTKISVSSLITRQDNSSLINKLNETNKRLKA</sequence>
<name>A0A7D9J8P3_PARCT</name>
<protein>
    <submittedName>
        <fullName evidence="1">Tetratricopeptide repeat 28</fullName>
    </submittedName>
</protein>
<organism evidence="1 2">
    <name type="scientific">Paramuricea clavata</name>
    <name type="common">Red gorgonian</name>
    <name type="synonym">Violescent sea-whip</name>
    <dbReference type="NCBI Taxonomy" id="317549"/>
    <lineage>
        <taxon>Eukaryota</taxon>
        <taxon>Metazoa</taxon>
        <taxon>Cnidaria</taxon>
        <taxon>Anthozoa</taxon>
        <taxon>Octocorallia</taxon>
        <taxon>Malacalcyonacea</taxon>
        <taxon>Plexauridae</taxon>
        <taxon>Paramuricea</taxon>
    </lineage>
</organism>
<evidence type="ECO:0000313" key="2">
    <source>
        <dbReference type="Proteomes" id="UP001152795"/>
    </source>
</evidence>
<reference evidence="1" key="1">
    <citation type="submission" date="2020-04" db="EMBL/GenBank/DDBJ databases">
        <authorList>
            <person name="Alioto T."/>
            <person name="Alioto T."/>
            <person name="Gomez Garrido J."/>
        </authorList>
    </citation>
    <scope>NUCLEOTIDE SEQUENCE</scope>
    <source>
        <strain evidence="1">A484AB</strain>
    </source>
</reference>
<gene>
    <name evidence="1" type="ORF">PACLA_8A080003</name>
</gene>
<dbReference type="Gene3D" id="3.40.50.1110">
    <property type="entry name" value="SGNH hydrolase"/>
    <property type="match status" value="1"/>
</dbReference>
<dbReference type="AlphaFoldDB" id="A0A7D9J8P3"/>
<dbReference type="OrthoDB" id="5982747at2759"/>
<accession>A0A7D9J8P3</accession>
<evidence type="ECO:0000313" key="1">
    <source>
        <dbReference type="EMBL" id="CAB4024401.1"/>
    </source>
</evidence>
<dbReference type="EMBL" id="CACRXK020013012">
    <property type="protein sequence ID" value="CAB4024401.1"/>
    <property type="molecule type" value="Genomic_DNA"/>
</dbReference>
<comment type="caution">
    <text evidence="1">The sequence shown here is derived from an EMBL/GenBank/DDBJ whole genome shotgun (WGS) entry which is preliminary data.</text>
</comment>
<dbReference type="InterPro" id="IPR036514">
    <property type="entry name" value="SGNH_hydro_sf"/>
</dbReference>
<proteinExistence type="predicted"/>
<dbReference type="Proteomes" id="UP001152795">
    <property type="component" value="Unassembled WGS sequence"/>
</dbReference>